<feature type="domain" description="DUF7164" evidence="3">
    <location>
        <begin position="8"/>
        <end position="263"/>
    </location>
</feature>
<name>A0ABP1FQ14_9CHLO</name>
<keyword evidence="5" id="KW-1185">Reference proteome</keyword>
<feature type="region of interest" description="Disordered" evidence="1">
    <location>
        <begin position="787"/>
        <end position="861"/>
    </location>
</feature>
<organism evidence="4 5">
    <name type="scientific">Coccomyxa viridis</name>
    <dbReference type="NCBI Taxonomy" id="1274662"/>
    <lineage>
        <taxon>Eukaryota</taxon>
        <taxon>Viridiplantae</taxon>
        <taxon>Chlorophyta</taxon>
        <taxon>core chlorophytes</taxon>
        <taxon>Trebouxiophyceae</taxon>
        <taxon>Trebouxiophyceae incertae sedis</taxon>
        <taxon>Coccomyxaceae</taxon>
        <taxon>Coccomyxa</taxon>
    </lineage>
</organism>
<feature type="region of interest" description="Disordered" evidence="1">
    <location>
        <begin position="657"/>
        <end position="763"/>
    </location>
</feature>
<reference evidence="4 5" key="1">
    <citation type="submission" date="2024-06" db="EMBL/GenBank/DDBJ databases">
        <authorList>
            <person name="Kraege A."/>
            <person name="Thomma B."/>
        </authorList>
    </citation>
    <scope>NUCLEOTIDE SEQUENCE [LARGE SCALE GENOMIC DNA]</scope>
</reference>
<protein>
    <submittedName>
        <fullName evidence="4">G4332 protein</fullName>
    </submittedName>
</protein>
<comment type="caution">
    <text evidence="4">The sequence shown here is derived from an EMBL/GenBank/DDBJ whole genome shotgun (WGS) entry which is preliminary data.</text>
</comment>
<dbReference type="EMBL" id="CAXHTA020000006">
    <property type="protein sequence ID" value="CAL5222038.1"/>
    <property type="molecule type" value="Genomic_DNA"/>
</dbReference>
<evidence type="ECO:0000256" key="1">
    <source>
        <dbReference type="SAM" id="MobiDB-lite"/>
    </source>
</evidence>
<feature type="domain" description="Spore protein YkvP/CgeB glycosyl transferase-like" evidence="2">
    <location>
        <begin position="542"/>
        <end position="644"/>
    </location>
</feature>
<dbReference type="InterPro" id="IPR055259">
    <property type="entry name" value="YkvP/CgeB_Glyco_trans-like"/>
</dbReference>
<dbReference type="Pfam" id="PF13524">
    <property type="entry name" value="Glyco_trans_1_2"/>
    <property type="match status" value="1"/>
</dbReference>
<proteinExistence type="predicted"/>
<evidence type="ECO:0000313" key="5">
    <source>
        <dbReference type="Proteomes" id="UP001497392"/>
    </source>
</evidence>
<dbReference type="Proteomes" id="UP001497392">
    <property type="component" value="Unassembled WGS sequence"/>
</dbReference>
<feature type="compositionally biased region" description="Low complexity" evidence="1">
    <location>
        <begin position="669"/>
        <end position="680"/>
    </location>
</feature>
<sequence length="929" mass="102660">MESTDRQVSEVVTYLLPSWAYTIAQPEAARNIVDLLIFCEQPFCALLPPSCRQLVSDSGQLAEHDDVANCWWHPVSDKVLGEWQEDQQMVPIAVLLEEPFPEVAKRYNLILRTHEDNFVGPGLLTYRPPNTASFGRRDVVLERFTRDRLKGIAGKLGFAHRGVFESGLTWLAPPAVTLTLARATVSIGRYLLEEEFGPDKPGLEQWGTGGNWPEWWRGVASIYAANMAANVVFPDFDKAYIAKELEVPADSGMYLEAAVHMHSSTDPTSKHAAYLSSSPEERKTQQLAVSTIDKDTLVKEFTFTIAMRSVQAMNFGSVLPDVKANLPLPGQTLGNGGNVIQRACVPGIEDDCNTVPFTSIMVYGWSTCVDTIVKEMVQVLRDTTGLPVRENPYSWNPLDSTNDKTLFILLVPQTASPYPMYYVAYQTEQWGTFFLDEGSTSWGVPRGSNETTNYKEVMEGALEVWDYSRYNIENYGRRVRKTQPRLQYLPFSFLSNKAQLPLDGERDVDILFFGAMNPQREAIIADLNTSGLAVRVLSGGTMLFGEDLDKILIKTKIVLNLHFYHGVMEMSRLQHAISMRCLVVSQRSLEPDLDAEWGDKLVITDDKDIPKQLKYYLDHPQEREARVEKAYRHSKENYRLEDWLRKSTFLKHYMDKGAGNTGDNKLELSPAPSSEGASASTEVDTKASDAGSPTEGTSTSGDDTPPKMGGSGKPFVEPVLQSAEEYYRAQGIITEGQPGAEDTPDLQEKPSGDRGSQAAAFVEPQLQSAEEYYRQLGLISVEVPSAQGEAAGSEAEAAVGDGEQGLGTAEEPETEEEPSWNLAASGKGTAQPSDDAAEGALDNAMLPDALQEGQTAERDPLEPLEIVLDDDAGELPAGWYNDEPRFAGAPEEPFWNAAGQARVIVKRHTGKKGNGGVNEARHLLRTRHR</sequence>
<dbReference type="InterPro" id="IPR055588">
    <property type="entry name" value="DUF7164"/>
</dbReference>
<evidence type="ECO:0000313" key="4">
    <source>
        <dbReference type="EMBL" id="CAL5222038.1"/>
    </source>
</evidence>
<dbReference type="Pfam" id="PF23741">
    <property type="entry name" value="DUF7164"/>
    <property type="match status" value="1"/>
</dbReference>
<evidence type="ECO:0000259" key="3">
    <source>
        <dbReference type="Pfam" id="PF23741"/>
    </source>
</evidence>
<evidence type="ECO:0000259" key="2">
    <source>
        <dbReference type="Pfam" id="PF13524"/>
    </source>
</evidence>
<feature type="region of interest" description="Disordered" evidence="1">
    <location>
        <begin position="908"/>
        <end position="929"/>
    </location>
</feature>
<accession>A0ABP1FQ14</accession>
<feature type="compositionally biased region" description="Low complexity" evidence="1">
    <location>
        <begin position="787"/>
        <end position="801"/>
    </location>
</feature>
<gene>
    <name evidence="4" type="primary">g4332</name>
    <name evidence="4" type="ORF">VP750_LOCUS3697</name>
</gene>